<name>A0A7J0F8P8_9ERIC</name>
<accession>A0A7J0F8P8</accession>
<organism evidence="2 3">
    <name type="scientific">Actinidia rufa</name>
    <dbReference type="NCBI Taxonomy" id="165716"/>
    <lineage>
        <taxon>Eukaryota</taxon>
        <taxon>Viridiplantae</taxon>
        <taxon>Streptophyta</taxon>
        <taxon>Embryophyta</taxon>
        <taxon>Tracheophyta</taxon>
        <taxon>Spermatophyta</taxon>
        <taxon>Magnoliopsida</taxon>
        <taxon>eudicotyledons</taxon>
        <taxon>Gunneridae</taxon>
        <taxon>Pentapetalae</taxon>
        <taxon>asterids</taxon>
        <taxon>Ericales</taxon>
        <taxon>Actinidiaceae</taxon>
        <taxon>Actinidia</taxon>
    </lineage>
</organism>
<sequence length="252" mass="29231">MGDLHRRTEVKGRGEAAQNPPAWRSEQGEDNNKGVQRRVECVEHIQHTFERWGSGLFIDRIMGRVHGSRRDPRKDKYGKISRRCRRFNWGDCHLEGILQVFYLAQEQGGDHFVVNQLGNSMIMALASSVRSLARFYAERWIRFISVRRVRRTFGILMRRWDFIGLMSGDVHCLPWDESDSGLDSRGLQVSRLGHPYATTGACPSRGSQTNRFSVSRCSALVSNWRDCSDYLLVWWRYLSYPSIAYSFEGKDF</sequence>
<evidence type="ECO:0000313" key="3">
    <source>
        <dbReference type="Proteomes" id="UP000585474"/>
    </source>
</evidence>
<feature type="compositionally biased region" description="Basic and acidic residues" evidence="1">
    <location>
        <begin position="1"/>
        <end position="14"/>
    </location>
</feature>
<protein>
    <submittedName>
        <fullName evidence="2">Uncharacterized protein</fullName>
    </submittedName>
</protein>
<keyword evidence="3" id="KW-1185">Reference proteome</keyword>
<dbReference type="AlphaFoldDB" id="A0A7J0F8P8"/>
<feature type="region of interest" description="Disordered" evidence="1">
    <location>
        <begin position="1"/>
        <end position="31"/>
    </location>
</feature>
<evidence type="ECO:0000256" key="1">
    <source>
        <dbReference type="SAM" id="MobiDB-lite"/>
    </source>
</evidence>
<evidence type="ECO:0000313" key="2">
    <source>
        <dbReference type="EMBL" id="GFY95021.1"/>
    </source>
</evidence>
<gene>
    <name evidence="2" type="ORF">Acr_10g0004060</name>
</gene>
<proteinExistence type="predicted"/>
<comment type="caution">
    <text evidence="2">The sequence shown here is derived from an EMBL/GenBank/DDBJ whole genome shotgun (WGS) entry which is preliminary data.</text>
</comment>
<dbReference type="Proteomes" id="UP000585474">
    <property type="component" value="Unassembled WGS sequence"/>
</dbReference>
<reference evidence="2 3" key="1">
    <citation type="submission" date="2019-07" db="EMBL/GenBank/DDBJ databases">
        <title>De Novo Assembly of kiwifruit Actinidia rufa.</title>
        <authorList>
            <person name="Sugita-Konishi S."/>
            <person name="Sato K."/>
            <person name="Mori E."/>
            <person name="Abe Y."/>
            <person name="Kisaki G."/>
            <person name="Hamano K."/>
            <person name="Suezawa K."/>
            <person name="Otani M."/>
            <person name="Fukuda T."/>
            <person name="Manabe T."/>
            <person name="Gomi K."/>
            <person name="Tabuchi M."/>
            <person name="Akimitsu K."/>
            <person name="Kataoka I."/>
        </authorList>
    </citation>
    <scope>NUCLEOTIDE SEQUENCE [LARGE SCALE GENOMIC DNA]</scope>
    <source>
        <strain evidence="3">cv. Fuchu</strain>
    </source>
</reference>
<dbReference type="EMBL" id="BJWL01000010">
    <property type="protein sequence ID" value="GFY95021.1"/>
    <property type="molecule type" value="Genomic_DNA"/>
</dbReference>